<reference evidence="2" key="1">
    <citation type="submission" date="2021-03" db="EMBL/GenBank/DDBJ databases">
        <title>Draft genome sequence of rust myrtle Austropuccinia psidii MF-1, a brazilian biotype.</title>
        <authorList>
            <person name="Quecine M.C."/>
            <person name="Pachon D.M.R."/>
            <person name="Bonatelli M.L."/>
            <person name="Correr F.H."/>
            <person name="Franceschini L.M."/>
            <person name="Leite T.F."/>
            <person name="Margarido G.R.A."/>
            <person name="Almeida C.A."/>
            <person name="Ferrarezi J.A."/>
            <person name="Labate C.A."/>
        </authorList>
    </citation>
    <scope>NUCLEOTIDE SEQUENCE</scope>
    <source>
        <strain evidence="2">MF-1</strain>
    </source>
</reference>
<dbReference type="OrthoDB" id="97058at2759"/>
<comment type="caution">
    <text evidence="2">The sequence shown here is derived from an EMBL/GenBank/DDBJ whole genome shotgun (WGS) entry which is preliminary data.</text>
</comment>
<evidence type="ECO:0000313" key="2">
    <source>
        <dbReference type="EMBL" id="MBW0516544.1"/>
    </source>
</evidence>
<keyword evidence="3" id="KW-1185">Reference proteome</keyword>
<protein>
    <recommendedName>
        <fullName evidence="1">DUF4219 domain-containing protein</fullName>
    </recommendedName>
</protein>
<dbReference type="InterPro" id="IPR025314">
    <property type="entry name" value="DUF4219"/>
</dbReference>
<dbReference type="Proteomes" id="UP000765509">
    <property type="component" value="Unassembled WGS sequence"/>
</dbReference>
<evidence type="ECO:0000313" key="3">
    <source>
        <dbReference type="Proteomes" id="UP000765509"/>
    </source>
</evidence>
<sequence length="215" mass="24761">MTDKITDSKDLTHIPILDGTNFSQWNIRMKIHLRAKDLLDVCKKSLPGDATIPATNKWTKASYDAINIITTRISERVFLKVINSETTKKANLLWSKINEQYGSKRLINRGRVWIDWQRCFYNSNLQNYIDSCRKLLMELENVSIKVPNELLSHSLLGKLGGDSNLQQLVESLTLKDELIECPNIILTHLQDYVHLPKTKRSKSHQLAFCTSVNHE</sequence>
<evidence type="ECO:0000259" key="1">
    <source>
        <dbReference type="Pfam" id="PF13961"/>
    </source>
</evidence>
<organism evidence="2 3">
    <name type="scientific">Austropuccinia psidii MF-1</name>
    <dbReference type="NCBI Taxonomy" id="1389203"/>
    <lineage>
        <taxon>Eukaryota</taxon>
        <taxon>Fungi</taxon>
        <taxon>Dikarya</taxon>
        <taxon>Basidiomycota</taxon>
        <taxon>Pucciniomycotina</taxon>
        <taxon>Pucciniomycetes</taxon>
        <taxon>Pucciniales</taxon>
        <taxon>Sphaerophragmiaceae</taxon>
        <taxon>Austropuccinia</taxon>
    </lineage>
</organism>
<name>A0A9Q3E884_9BASI</name>
<gene>
    <name evidence="2" type="ORF">O181_056259</name>
</gene>
<accession>A0A9Q3E884</accession>
<dbReference type="Pfam" id="PF13961">
    <property type="entry name" value="DUF4219"/>
    <property type="match status" value="1"/>
</dbReference>
<dbReference type="EMBL" id="AVOT02025332">
    <property type="protein sequence ID" value="MBW0516544.1"/>
    <property type="molecule type" value="Genomic_DNA"/>
</dbReference>
<proteinExistence type="predicted"/>
<dbReference type="AlphaFoldDB" id="A0A9Q3E884"/>
<feature type="domain" description="DUF4219" evidence="1">
    <location>
        <begin position="17"/>
        <end position="43"/>
    </location>
</feature>